<reference evidence="2 3" key="1">
    <citation type="submission" date="2019-04" db="EMBL/GenBank/DDBJ databases">
        <title>Herbidospora sp. NEAU-GS14.nov., a novel actinomycete isolated from soil.</title>
        <authorList>
            <person name="Han L."/>
        </authorList>
    </citation>
    <scope>NUCLEOTIDE SEQUENCE [LARGE SCALE GENOMIC DNA]</scope>
    <source>
        <strain evidence="2 3">NEAU-GS14</strain>
    </source>
</reference>
<dbReference type="OrthoDB" id="9813491at2"/>
<comment type="caution">
    <text evidence="2">The sequence shown here is derived from an EMBL/GenBank/DDBJ whole genome shotgun (WGS) entry which is preliminary data.</text>
</comment>
<dbReference type="InterPro" id="IPR038735">
    <property type="entry name" value="MSMEG_1276-like_NTP-PPase_dom"/>
</dbReference>
<dbReference type="InterPro" id="IPR004518">
    <property type="entry name" value="MazG-like_dom"/>
</dbReference>
<dbReference type="Proteomes" id="UP000308705">
    <property type="component" value="Unassembled WGS sequence"/>
</dbReference>
<evidence type="ECO:0000259" key="1">
    <source>
        <dbReference type="Pfam" id="PF03819"/>
    </source>
</evidence>
<organism evidence="2 3">
    <name type="scientific">Herbidospora galbida</name>
    <dbReference type="NCBI Taxonomy" id="2575442"/>
    <lineage>
        <taxon>Bacteria</taxon>
        <taxon>Bacillati</taxon>
        <taxon>Actinomycetota</taxon>
        <taxon>Actinomycetes</taxon>
        <taxon>Streptosporangiales</taxon>
        <taxon>Streptosporangiaceae</taxon>
        <taxon>Herbidospora</taxon>
    </lineage>
</organism>
<dbReference type="CDD" id="cd11532">
    <property type="entry name" value="NTP-PPase_COG4997"/>
    <property type="match status" value="1"/>
</dbReference>
<protein>
    <submittedName>
        <fullName evidence="2">Phosphoribosyl-ATP pyrophosphohydrolase</fullName>
    </submittedName>
</protein>
<dbReference type="EMBL" id="SZQA01000017">
    <property type="protein sequence ID" value="TKK87241.1"/>
    <property type="molecule type" value="Genomic_DNA"/>
</dbReference>
<evidence type="ECO:0000313" key="2">
    <source>
        <dbReference type="EMBL" id="TKK87241.1"/>
    </source>
</evidence>
<dbReference type="Gene3D" id="1.10.287.1080">
    <property type="entry name" value="MazG-like"/>
    <property type="match status" value="1"/>
</dbReference>
<keyword evidence="3" id="KW-1185">Reference proteome</keyword>
<evidence type="ECO:0000313" key="3">
    <source>
        <dbReference type="Proteomes" id="UP000308705"/>
    </source>
</evidence>
<name>A0A4U3MDT2_9ACTN</name>
<sequence>MGKLVRDRIPDIIRLGGEEPTVSVLGADAYREALQDKLAEEAGELAEATGAEVAEELADLLEVLRAIADVHGHSWHDVERVAAEKRARRGAFTERFYLH</sequence>
<keyword evidence="2" id="KW-0378">Hydrolase</keyword>
<gene>
    <name evidence="2" type="ORF">FDA94_18740</name>
</gene>
<proteinExistence type="predicted"/>
<feature type="domain" description="NTP pyrophosphohydrolase MazG-like" evidence="1">
    <location>
        <begin position="32"/>
        <end position="89"/>
    </location>
</feature>
<dbReference type="GO" id="GO:0016787">
    <property type="term" value="F:hydrolase activity"/>
    <property type="evidence" value="ECO:0007669"/>
    <property type="project" value="UniProtKB-KW"/>
</dbReference>
<dbReference type="Pfam" id="PF03819">
    <property type="entry name" value="MazG"/>
    <property type="match status" value="1"/>
</dbReference>
<accession>A0A4U3MDT2</accession>
<dbReference type="AlphaFoldDB" id="A0A4U3MDT2"/>
<dbReference type="SUPFAM" id="SSF101386">
    <property type="entry name" value="all-alpha NTP pyrophosphatases"/>
    <property type="match status" value="1"/>
</dbReference>